<keyword evidence="1" id="KW-1133">Transmembrane helix</keyword>
<feature type="transmembrane region" description="Helical" evidence="1">
    <location>
        <begin position="30"/>
        <end position="48"/>
    </location>
</feature>
<evidence type="ECO:0000256" key="1">
    <source>
        <dbReference type="SAM" id="Phobius"/>
    </source>
</evidence>
<name>A0A1V8Y7Z5_9ENTE</name>
<proteinExistence type="predicted"/>
<keyword evidence="1" id="KW-0472">Membrane</keyword>
<feature type="transmembrane region" description="Helical" evidence="1">
    <location>
        <begin position="87"/>
        <end position="109"/>
    </location>
</feature>
<feature type="transmembrane region" description="Helical" evidence="1">
    <location>
        <begin position="7"/>
        <end position="24"/>
    </location>
</feature>
<feature type="transmembrane region" description="Helical" evidence="1">
    <location>
        <begin position="55"/>
        <end position="75"/>
    </location>
</feature>
<protein>
    <submittedName>
        <fullName evidence="2">Uncharacterized protein</fullName>
    </submittedName>
</protein>
<dbReference type="Proteomes" id="UP000192477">
    <property type="component" value="Unassembled WGS sequence"/>
</dbReference>
<accession>A0A1V8Y7Z5</accession>
<dbReference type="EMBL" id="MJEA01000014">
    <property type="protein sequence ID" value="OQO68748.1"/>
    <property type="molecule type" value="Genomic_DNA"/>
</dbReference>
<evidence type="ECO:0000313" key="2">
    <source>
        <dbReference type="EMBL" id="OQO68748.1"/>
    </source>
</evidence>
<dbReference type="AlphaFoldDB" id="A0A1V8Y7Z5"/>
<reference evidence="2 3" key="1">
    <citation type="journal article" date="2017" name="BMC Microbiol.">
        <title>Comparative genomics of Enterococcus spp. isolated from bovine feces.</title>
        <authorList>
            <person name="Beukers A.G."/>
            <person name="Zaheer R."/>
            <person name="Goji N."/>
            <person name="Amoako K.K."/>
            <person name="Chaves A.V."/>
            <person name="Ward M.P."/>
            <person name="McAllister T.A."/>
        </authorList>
    </citation>
    <scope>NUCLEOTIDE SEQUENCE [LARGE SCALE GENOMIC DNA]</scope>
    <source>
        <strain evidence="2 3">F1129D 143</strain>
    </source>
</reference>
<dbReference type="OrthoDB" id="2185413at2"/>
<dbReference type="RefSeq" id="WP_081184607.1">
    <property type="nucleotide sequence ID" value="NZ_MJEA01000014.1"/>
</dbReference>
<organism evidence="2 3">
    <name type="scientific">Enterococcus villorum</name>
    <dbReference type="NCBI Taxonomy" id="112904"/>
    <lineage>
        <taxon>Bacteria</taxon>
        <taxon>Bacillati</taxon>
        <taxon>Bacillota</taxon>
        <taxon>Bacilli</taxon>
        <taxon>Lactobacillales</taxon>
        <taxon>Enterococcaceae</taxon>
        <taxon>Enterococcus</taxon>
    </lineage>
</organism>
<keyword evidence="1" id="KW-0812">Transmembrane</keyword>
<sequence>MGKQWKYFMLLLFFIPYVYFSLLLDFRYHSVFGLIFLIFLSFYAGFVLHKKKQLFFLFLGNVSTTITSYLAYLYFSDWHSFYQPFHPTMLILLLSLLYLIPQMLGAFWARIFTHREVKTISRKDQRNYRK</sequence>
<evidence type="ECO:0000313" key="3">
    <source>
        <dbReference type="Proteomes" id="UP000192477"/>
    </source>
</evidence>
<comment type="caution">
    <text evidence="2">The sequence shown here is derived from an EMBL/GenBank/DDBJ whole genome shotgun (WGS) entry which is preliminary data.</text>
</comment>
<gene>
    <name evidence="2" type="ORF">BH747_11320</name>
</gene>